<dbReference type="InterPro" id="IPR041629">
    <property type="entry name" value="SCP_3"/>
</dbReference>
<comment type="caution">
    <text evidence="2">The sequence shown here is derived from an EMBL/GenBank/DDBJ whole genome shotgun (WGS) entry which is preliminary data.</text>
</comment>
<feature type="domain" description="Bacterial SCP orthologue" evidence="1">
    <location>
        <begin position="25"/>
        <end position="117"/>
    </location>
</feature>
<dbReference type="Proteomes" id="UP000649753">
    <property type="component" value="Unassembled WGS sequence"/>
</dbReference>
<organism evidence="2 3">
    <name type="scientific">Plantactinospora soyae</name>
    <dbReference type="NCBI Taxonomy" id="1544732"/>
    <lineage>
        <taxon>Bacteria</taxon>
        <taxon>Bacillati</taxon>
        <taxon>Actinomycetota</taxon>
        <taxon>Actinomycetes</taxon>
        <taxon>Micromonosporales</taxon>
        <taxon>Micromonosporaceae</taxon>
        <taxon>Plantactinospora</taxon>
    </lineage>
</organism>
<proteinExistence type="predicted"/>
<reference evidence="2" key="1">
    <citation type="submission" date="2020-10" db="EMBL/GenBank/DDBJ databases">
        <title>Sequencing the genomes of 1000 actinobacteria strains.</title>
        <authorList>
            <person name="Klenk H.-P."/>
        </authorList>
    </citation>
    <scope>NUCLEOTIDE SEQUENCE</scope>
    <source>
        <strain evidence="2">DSM 46832</strain>
    </source>
</reference>
<dbReference type="AlphaFoldDB" id="A0A927M2X5"/>
<gene>
    <name evidence="2" type="ORF">H4W31_001530</name>
</gene>
<dbReference type="Gene3D" id="3.30.1050.40">
    <property type="match status" value="1"/>
</dbReference>
<name>A0A927M2X5_9ACTN</name>
<sequence length="120" mass="12844">MSSPHNKSSPIVVALAELDAGRTPDRATLRDAVRTLLSGLVERAPGHAVEVRVPPYGAVQCCAGPRHTRGTPANVVEMAPVVWIRLATGRMRWSEAVEQGLVQTSGNRSDISAYLPISPH</sequence>
<dbReference type="EMBL" id="JADBEB010000001">
    <property type="protein sequence ID" value="MBE1485892.1"/>
    <property type="molecule type" value="Genomic_DNA"/>
</dbReference>
<keyword evidence="3" id="KW-1185">Reference proteome</keyword>
<protein>
    <recommendedName>
        <fullName evidence="1">Bacterial SCP orthologue domain-containing protein</fullName>
    </recommendedName>
</protein>
<accession>A0A927M2X5</accession>
<evidence type="ECO:0000313" key="2">
    <source>
        <dbReference type="EMBL" id="MBE1485892.1"/>
    </source>
</evidence>
<evidence type="ECO:0000313" key="3">
    <source>
        <dbReference type="Proteomes" id="UP000649753"/>
    </source>
</evidence>
<evidence type="ECO:0000259" key="1">
    <source>
        <dbReference type="Pfam" id="PF17844"/>
    </source>
</evidence>
<dbReference type="Pfam" id="PF17844">
    <property type="entry name" value="SCP_3"/>
    <property type="match status" value="1"/>
</dbReference>